<dbReference type="EMBL" id="GL573287">
    <property type="protein sequence ID" value="ELR02479.1"/>
    <property type="molecule type" value="Genomic_DNA"/>
</dbReference>
<dbReference type="Pfam" id="PF18922">
    <property type="entry name" value="DUF5672"/>
    <property type="match status" value="1"/>
</dbReference>
<feature type="compositionally biased region" description="Basic and acidic residues" evidence="1">
    <location>
        <begin position="339"/>
        <end position="350"/>
    </location>
</feature>
<dbReference type="AlphaFoldDB" id="L8FPL4"/>
<dbReference type="OrthoDB" id="10025998at2759"/>
<proteinExistence type="predicted"/>
<evidence type="ECO:0000259" key="2">
    <source>
        <dbReference type="Pfam" id="PF18922"/>
    </source>
</evidence>
<protein>
    <recommendedName>
        <fullName evidence="2">DUF5672 domain-containing protein</fullName>
    </recommendedName>
</protein>
<reference evidence="4" key="1">
    <citation type="submission" date="2010-09" db="EMBL/GenBank/DDBJ databases">
        <title>The genome sequence of Geomyces destructans 20631-21.</title>
        <authorList>
            <consortium name="The Broad Institute Genome Sequencing Platform"/>
            <person name="Cuomo C.A."/>
            <person name="Blehert D.S."/>
            <person name="Lorch J.M."/>
            <person name="Young S.K."/>
            <person name="Zeng Q."/>
            <person name="Gargeya S."/>
            <person name="Fitzgerald M."/>
            <person name="Haas B."/>
            <person name="Abouelleil A."/>
            <person name="Alvarado L."/>
            <person name="Arachchi H.M."/>
            <person name="Berlin A."/>
            <person name="Brown A."/>
            <person name="Chapman S.B."/>
            <person name="Chen Z."/>
            <person name="Dunbar C."/>
            <person name="Freedman E."/>
            <person name="Gearin G."/>
            <person name="Gellesch M."/>
            <person name="Goldberg J."/>
            <person name="Griggs A."/>
            <person name="Gujja S."/>
            <person name="Heiman D."/>
            <person name="Howarth C."/>
            <person name="Larson L."/>
            <person name="Lui A."/>
            <person name="MacDonald P.J.P."/>
            <person name="Montmayeur A."/>
            <person name="Murphy C."/>
            <person name="Neiman D."/>
            <person name="Pearson M."/>
            <person name="Priest M."/>
            <person name="Roberts A."/>
            <person name="Saif S."/>
            <person name="Shea T."/>
            <person name="Shenoy N."/>
            <person name="Sisk P."/>
            <person name="Stolte C."/>
            <person name="Sykes S."/>
            <person name="Wortman J."/>
            <person name="Nusbaum C."/>
            <person name="Birren B."/>
        </authorList>
    </citation>
    <scope>NUCLEOTIDE SEQUENCE [LARGE SCALE GENOMIC DNA]</scope>
    <source>
        <strain evidence="4">ATCC MYA-4855 / 20631-21</strain>
    </source>
</reference>
<dbReference type="InterPro" id="IPR043729">
    <property type="entry name" value="DUF5672"/>
</dbReference>
<feature type="region of interest" description="Disordered" evidence="1">
    <location>
        <begin position="318"/>
        <end position="350"/>
    </location>
</feature>
<gene>
    <name evidence="3" type="ORF">GMDG_05528</name>
</gene>
<dbReference type="HOGENOM" id="CLU_792558_0_0_1"/>
<feature type="compositionally biased region" description="Basic and acidic residues" evidence="1">
    <location>
        <begin position="323"/>
        <end position="332"/>
    </location>
</feature>
<organism evidence="3 4">
    <name type="scientific">Pseudogymnoascus destructans (strain ATCC MYA-4855 / 20631-21)</name>
    <name type="common">Bat white-nose syndrome fungus</name>
    <name type="synonym">Geomyces destructans</name>
    <dbReference type="NCBI Taxonomy" id="658429"/>
    <lineage>
        <taxon>Eukaryota</taxon>
        <taxon>Fungi</taxon>
        <taxon>Dikarya</taxon>
        <taxon>Ascomycota</taxon>
        <taxon>Pezizomycotina</taxon>
        <taxon>Leotiomycetes</taxon>
        <taxon>Thelebolales</taxon>
        <taxon>Thelebolaceae</taxon>
        <taxon>Pseudogymnoascus</taxon>
    </lineage>
</organism>
<keyword evidence="4" id="KW-1185">Reference proteome</keyword>
<dbReference type="Proteomes" id="UP000011064">
    <property type="component" value="Unassembled WGS sequence"/>
</dbReference>
<evidence type="ECO:0000256" key="1">
    <source>
        <dbReference type="SAM" id="MobiDB-lite"/>
    </source>
</evidence>
<evidence type="ECO:0000313" key="4">
    <source>
        <dbReference type="Proteomes" id="UP000011064"/>
    </source>
</evidence>
<evidence type="ECO:0000313" key="3">
    <source>
        <dbReference type="EMBL" id="ELR02479.1"/>
    </source>
</evidence>
<accession>L8FPL4</accession>
<feature type="domain" description="DUF5672" evidence="2">
    <location>
        <begin position="192"/>
        <end position="324"/>
    </location>
</feature>
<sequence>MHHYAQLVQRPLHHNPPDLSSTSDLNVALATSNTTARDGHLANLACRPAMVPRRDALGDRGEIWGCKALAYAVMGTYVAAHSRACCYGCFCPHNPHPLAPLHPPHPQSHPLLPPRRRLLRPLPRGQLPFNASRVGLLIENRPNPILAPLMLHFMTVVPPEWRFRFMGSPKSVASINQSHAIREQVRIGKLDLTLIPENMTTSSQEEISVFLTTLWVYEQLLRPAEHLLVFQTDSMLCANARQSINEWLDFDWVGAPWHPDGKWGGNGGLSLRRVAPIIEILKHQVRGHRGGPEDVWLSERLSNRPGAKMANGSLSLTFSGEMHTGRPEHVRPSDLQIPEEDREKRPAGGG</sequence>
<name>L8FPL4_PSED2</name>
<dbReference type="InParanoid" id="L8FPL4"/>
<dbReference type="STRING" id="658429.L8FPL4"/>
<dbReference type="VEuPathDB" id="FungiDB:GMDG_05528"/>